<dbReference type="AlphaFoldDB" id="A0AAN8JP83"/>
<organism evidence="2 3">
    <name type="scientific">Patella caerulea</name>
    <name type="common">Rayed Mediterranean limpet</name>
    <dbReference type="NCBI Taxonomy" id="87958"/>
    <lineage>
        <taxon>Eukaryota</taxon>
        <taxon>Metazoa</taxon>
        <taxon>Spiralia</taxon>
        <taxon>Lophotrochozoa</taxon>
        <taxon>Mollusca</taxon>
        <taxon>Gastropoda</taxon>
        <taxon>Patellogastropoda</taxon>
        <taxon>Patelloidea</taxon>
        <taxon>Patellidae</taxon>
        <taxon>Patella</taxon>
    </lineage>
</organism>
<feature type="compositionally biased region" description="Basic and acidic residues" evidence="1">
    <location>
        <begin position="121"/>
        <end position="137"/>
    </location>
</feature>
<feature type="region of interest" description="Disordered" evidence="1">
    <location>
        <begin position="340"/>
        <end position="365"/>
    </location>
</feature>
<feature type="region of interest" description="Disordered" evidence="1">
    <location>
        <begin position="117"/>
        <end position="137"/>
    </location>
</feature>
<evidence type="ECO:0000256" key="1">
    <source>
        <dbReference type="SAM" id="MobiDB-lite"/>
    </source>
</evidence>
<evidence type="ECO:0000313" key="2">
    <source>
        <dbReference type="EMBL" id="KAK6179544.1"/>
    </source>
</evidence>
<accession>A0AAN8JP83</accession>
<feature type="region of interest" description="Disordered" evidence="1">
    <location>
        <begin position="389"/>
        <end position="423"/>
    </location>
</feature>
<protein>
    <submittedName>
        <fullName evidence="2">Uncharacterized protein</fullName>
    </submittedName>
</protein>
<comment type="caution">
    <text evidence="2">The sequence shown here is derived from an EMBL/GenBank/DDBJ whole genome shotgun (WGS) entry which is preliminary data.</text>
</comment>
<feature type="region of interest" description="Disordered" evidence="1">
    <location>
        <begin position="285"/>
        <end position="312"/>
    </location>
</feature>
<feature type="compositionally biased region" description="Polar residues" evidence="1">
    <location>
        <begin position="390"/>
        <end position="406"/>
    </location>
</feature>
<reference evidence="2 3" key="1">
    <citation type="submission" date="2024-01" db="EMBL/GenBank/DDBJ databases">
        <title>The genome of the rayed Mediterranean limpet Patella caerulea (Linnaeus, 1758).</title>
        <authorList>
            <person name="Anh-Thu Weber A."/>
            <person name="Halstead-Nussloch G."/>
        </authorList>
    </citation>
    <scope>NUCLEOTIDE SEQUENCE [LARGE SCALE GENOMIC DNA]</scope>
    <source>
        <strain evidence="2">AATW-2023a</strain>
        <tissue evidence="2">Whole specimen</tissue>
    </source>
</reference>
<dbReference type="Proteomes" id="UP001347796">
    <property type="component" value="Unassembled WGS sequence"/>
</dbReference>
<dbReference type="EMBL" id="JAZGQO010000008">
    <property type="protein sequence ID" value="KAK6179544.1"/>
    <property type="molecule type" value="Genomic_DNA"/>
</dbReference>
<keyword evidence="3" id="KW-1185">Reference proteome</keyword>
<feature type="compositionally biased region" description="Polar residues" evidence="1">
    <location>
        <begin position="285"/>
        <end position="295"/>
    </location>
</feature>
<sequence>MEATEIASLRKRIQYTRPRGITLQLNKLRQSELKQLTVTRVAADDATCQRRVKIYHTDMSLNIKHISKQQKLLRRSMRHYTKTLRHNKKDREKREQELKQKSQLTVPNVLTLDVITEETEVDSREKDTEPGGENESTKECLEISIDINQNSTEIKDSSDSIIDDPICDNTEQSPMINLTKNLQNERSQHSNNGPKLNDMGVIFYSKKKQKRLKAAVCYSDLVKLQHSTNTRQLFKLVDQLAKLHGVTERGVAPEKDIKEPIEPLRRNSLYYTINYGYDVPEESASVSIPNVQQDKSSSERIQDPNNSSVTESSPAYNRIFSVADNEFWREVHRARVLGNCSPLHPTLSETDDMGESKSTRRRRRRSDLPLLVADYSAIKSRALLADGSDKLSSQKKIVSTKSSQYYRQHHNRLPPLTKGLKTK</sequence>
<evidence type="ECO:0000313" key="3">
    <source>
        <dbReference type="Proteomes" id="UP001347796"/>
    </source>
</evidence>
<feature type="compositionally biased region" description="Polar residues" evidence="1">
    <location>
        <begin position="303"/>
        <end position="312"/>
    </location>
</feature>
<gene>
    <name evidence="2" type="ORF">SNE40_011875</name>
</gene>
<name>A0AAN8JP83_PATCE</name>
<proteinExistence type="predicted"/>